<evidence type="ECO:0008006" key="3">
    <source>
        <dbReference type="Google" id="ProtNLM"/>
    </source>
</evidence>
<dbReference type="EMBL" id="FMTP01000010">
    <property type="protein sequence ID" value="SCW95647.1"/>
    <property type="molecule type" value="Genomic_DNA"/>
</dbReference>
<reference evidence="2" key="1">
    <citation type="submission" date="2016-10" db="EMBL/GenBank/DDBJ databases">
        <authorList>
            <person name="Varghese N."/>
            <person name="Submissions S."/>
        </authorList>
    </citation>
    <scope>NUCLEOTIDE SEQUENCE [LARGE SCALE GENOMIC DNA]</scope>
    <source>
        <strain evidence="2">CGMCC 1.1761</strain>
    </source>
</reference>
<name>A0A1G4UQ20_9HYPH</name>
<proteinExistence type="predicted"/>
<dbReference type="Proteomes" id="UP000198889">
    <property type="component" value="Unassembled WGS sequence"/>
</dbReference>
<dbReference type="RefSeq" id="WP_091444147.1">
    <property type="nucleotide sequence ID" value="NZ_FMTP01000010.1"/>
</dbReference>
<keyword evidence="2" id="KW-1185">Reference proteome</keyword>
<organism evidence="1 2">
    <name type="scientific">Ancylobacter rudongensis</name>
    <dbReference type="NCBI Taxonomy" id="177413"/>
    <lineage>
        <taxon>Bacteria</taxon>
        <taxon>Pseudomonadati</taxon>
        <taxon>Pseudomonadota</taxon>
        <taxon>Alphaproteobacteria</taxon>
        <taxon>Hyphomicrobiales</taxon>
        <taxon>Xanthobacteraceae</taxon>
        <taxon>Ancylobacter</taxon>
    </lineage>
</organism>
<protein>
    <recommendedName>
        <fullName evidence="3">Phage head-tail joining protein</fullName>
    </recommendedName>
</protein>
<evidence type="ECO:0000313" key="1">
    <source>
        <dbReference type="EMBL" id="SCW95647.1"/>
    </source>
</evidence>
<accession>A0A1G4UQ20</accession>
<dbReference type="AlphaFoldDB" id="A0A1G4UQ20"/>
<evidence type="ECO:0000313" key="2">
    <source>
        <dbReference type="Proteomes" id="UP000198889"/>
    </source>
</evidence>
<dbReference type="STRING" id="177413.SAMN05660859_0076"/>
<gene>
    <name evidence="1" type="ORF">SAMN05660859_0076</name>
</gene>
<sequence>MFEPNNVGWLSRKIGRNVHAQVTYAPPVKCPFAPVNLSVGAQKTSVRADSSASRGAADEMAAMRAKILVANFVKIEIGDRFEFDGQTYRIETKHTRRSVAGVIDHFECDMELLP</sequence>